<keyword evidence="2" id="KW-1185">Reference proteome</keyword>
<dbReference type="KEGG" id="nre:BES08_15900"/>
<name>A0A1D8A9C6_9SPHN</name>
<reference evidence="2" key="1">
    <citation type="journal article" date="2017" name="J. Biotechnol.">
        <title>Complete genome sequence of Novosphingobium resinovorum SA1, a versatile xenobiotic-degrading bacterium capable of utilizing sulfanilic acid.</title>
        <authorList>
            <person name="Hegedus B."/>
            <person name="Kos P.B."/>
            <person name="Balint B."/>
            <person name="Maroti G."/>
            <person name="Gan H.M."/>
            <person name="Perei K."/>
            <person name="Rakhely G."/>
        </authorList>
    </citation>
    <scope>NUCLEOTIDE SEQUENCE [LARGE SCALE GENOMIC DNA]</scope>
    <source>
        <strain evidence="2">SA1</strain>
    </source>
</reference>
<evidence type="ECO:0000313" key="2">
    <source>
        <dbReference type="Proteomes" id="UP000094626"/>
    </source>
</evidence>
<dbReference type="OrthoDB" id="361944at2"/>
<organism evidence="1 2">
    <name type="scientific">Novosphingobium resinovorum</name>
    <dbReference type="NCBI Taxonomy" id="158500"/>
    <lineage>
        <taxon>Bacteria</taxon>
        <taxon>Pseudomonadati</taxon>
        <taxon>Pseudomonadota</taxon>
        <taxon>Alphaproteobacteria</taxon>
        <taxon>Sphingomonadales</taxon>
        <taxon>Sphingomonadaceae</taxon>
        <taxon>Novosphingobium</taxon>
    </lineage>
</organism>
<evidence type="ECO:0008006" key="3">
    <source>
        <dbReference type="Google" id="ProtNLM"/>
    </source>
</evidence>
<dbReference type="EMBL" id="CP017075">
    <property type="protein sequence ID" value="AOR78728.1"/>
    <property type="molecule type" value="Genomic_DNA"/>
</dbReference>
<evidence type="ECO:0000313" key="1">
    <source>
        <dbReference type="EMBL" id="AOR78728.1"/>
    </source>
</evidence>
<dbReference type="InterPro" id="IPR025528">
    <property type="entry name" value="BrnA_antitoxin"/>
</dbReference>
<gene>
    <name evidence="1" type="ORF">BES08_15900</name>
</gene>
<accession>A0A1D8A9C6</accession>
<sequence>MENIKPASEPWIDPDDDDVEWTEEMFRMAAIYKGDQLIRPASGSLKSIGRPLAANPKKQVTLRLDPDVVEAFRATGKGWQSRINAELRKALGI</sequence>
<dbReference type="Pfam" id="PF14384">
    <property type="entry name" value="BrnA_antitoxin"/>
    <property type="match status" value="1"/>
</dbReference>
<dbReference type="AlphaFoldDB" id="A0A1D8A9C6"/>
<dbReference type="Proteomes" id="UP000094626">
    <property type="component" value="Chromosome"/>
</dbReference>
<proteinExistence type="predicted"/>
<dbReference type="RefSeq" id="WP_069709299.1">
    <property type="nucleotide sequence ID" value="NZ_BSFC01000002.1"/>
</dbReference>
<protein>
    <recommendedName>
        <fullName evidence="3">BrnA antitoxin family protein</fullName>
    </recommendedName>
</protein>